<feature type="transmembrane region" description="Helical" evidence="9">
    <location>
        <begin position="216"/>
        <end position="234"/>
    </location>
</feature>
<sequence length="472" mass="49905">MDSFSSWLSDVDSVVWGPFVLIPLLLGTGLWLTYRLRAVQVRKLFSALRLGFLDREDDGGEGDITQYQALTTALAATVGVGNIVGVATAISVGGPGALVWMWITGFVGMASKYSEAFLGVRFRETDSQGTMSGGPMRYLAKGIPNGFGAFLGWFFTIAAIIASFGIGNLTQTNAIATGLEDSFQIDPWVSGIFMFILVGAVLLGGIQAIGKITSGFVPLMILVYIVGGTVVLAMKADQIPHALNLIFTDAFTGTAAVGGFAGSSIIIAIQMGVARGIFSNESGMGSAAIAAGAAKTTHPVRQGLVSMTQTFIDTIIVVTFTGLVVITTGVWDHGEEAAGTMTADAFSSALPGQWGGTIVSLSIMFFAFSTILGWSYYGERCAQRAFGRWGSLPYRMVFTAVVFIGATTELSTVWTFADLANGLMAIPNLIGLLILSGLVARETKAYLDWDPGLKANAEQCAAFLKEQGTDWR</sequence>
<evidence type="ECO:0000313" key="11">
    <source>
        <dbReference type="Proteomes" id="UP000249432"/>
    </source>
</evidence>
<dbReference type="InterPro" id="IPR001463">
    <property type="entry name" value="Na/Ala_symport"/>
</dbReference>
<protein>
    <submittedName>
        <fullName evidence="10">Sodium:alanine symporter family protein</fullName>
    </submittedName>
</protein>
<dbReference type="Gene3D" id="1.20.1740.10">
    <property type="entry name" value="Amino acid/polyamine transporter I"/>
    <property type="match status" value="1"/>
</dbReference>
<keyword evidence="5 9" id="KW-0812">Transmembrane</keyword>
<evidence type="ECO:0000256" key="3">
    <source>
        <dbReference type="ARBA" id="ARBA00022448"/>
    </source>
</evidence>
<dbReference type="FunFam" id="1.20.1740.10:FF:000004">
    <property type="entry name" value="Sodium:alanine symporter family protein"/>
    <property type="match status" value="1"/>
</dbReference>
<feature type="transmembrane region" description="Helical" evidence="9">
    <location>
        <begin position="146"/>
        <end position="167"/>
    </location>
</feature>
<dbReference type="AlphaFoldDB" id="A0A2W5UK35"/>
<keyword evidence="7 9" id="KW-1133">Transmembrane helix</keyword>
<evidence type="ECO:0000313" key="10">
    <source>
        <dbReference type="EMBL" id="PZR03644.1"/>
    </source>
</evidence>
<evidence type="ECO:0000256" key="9">
    <source>
        <dbReference type="RuleBase" id="RU363064"/>
    </source>
</evidence>
<evidence type="ECO:0000256" key="6">
    <source>
        <dbReference type="ARBA" id="ARBA00022847"/>
    </source>
</evidence>
<dbReference type="Proteomes" id="UP000249432">
    <property type="component" value="Unassembled WGS sequence"/>
</dbReference>
<keyword evidence="6 9" id="KW-0769">Symport</keyword>
<dbReference type="PANTHER" id="PTHR30330:SF3">
    <property type="entry name" value="TRANSCRIPTIONAL REGULATOR, LRP FAMILY"/>
    <property type="match status" value="1"/>
</dbReference>
<keyword evidence="4 9" id="KW-1003">Cell membrane</keyword>
<comment type="similarity">
    <text evidence="2 9">Belongs to the alanine or glycine:cation symporter (AGCS) (TC 2.A.25) family.</text>
</comment>
<gene>
    <name evidence="10" type="ORF">DI525_09360</name>
</gene>
<dbReference type="Pfam" id="PF01235">
    <property type="entry name" value="Na_Ala_symp"/>
    <property type="match status" value="1"/>
</dbReference>
<dbReference type="RefSeq" id="WP_303735439.1">
    <property type="nucleotide sequence ID" value="NZ_CAKZHK010000007.1"/>
</dbReference>
<comment type="caution">
    <text evidence="10">The sequence shown here is derived from an EMBL/GenBank/DDBJ whole genome shotgun (WGS) entry which is preliminary data.</text>
</comment>
<keyword evidence="3 9" id="KW-0813">Transport</keyword>
<dbReference type="EMBL" id="QFRA01000032">
    <property type="protein sequence ID" value="PZR03644.1"/>
    <property type="molecule type" value="Genomic_DNA"/>
</dbReference>
<evidence type="ECO:0000256" key="7">
    <source>
        <dbReference type="ARBA" id="ARBA00022989"/>
    </source>
</evidence>
<evidence type="ECO:0000256" key="2">
    <source>
        <dbReference type="ARBA" id="ARBA00009261"/>
    </source>
</evidence>
<feature type="transmembrane region" description="Helical" evidence="9">
    <location>
        <begin position="187"/>
        <end position="209"/>
    </location>
</feature>
<evidence type="ECO:0000256" key="4">
    <source>
        <dbReference type="ARBA" id="ARBA00022475"/>
    </source>
</evidence>
<feature type="transmembrane region" description="Helical" evidence="9">
    <location>
        <begin position="423"/>
        <end position="440"/>
    </location>
</feature>
<feature type="transmembrane region" description="Helical" evidence="9">
    <location>
        <begin position="397"/>
        <end position="417"/>
    </location>
</feature>
<feature type="transmembrane region" description="Helical" evidence="9">
    <location>
        <begin position="246"/>
        <end position="269"/>
    </location>
</feature>
<dbReference type="NCBIfam" id="TIGR00835">
    <property type="entry name" value="agcS"/>
    <property type="match status" value="1"/>
</dbReference>
<feature type="transmembrane region" description="Helical" evidence="9">
    <location>
        <begin position="354"/>
        <end position="377"/>
    </location>
</feature>
<name>A0A2W5UK35_9CORY</name>
<proteinExistence type="inferred from homology"/>
<dbReference type="GO" id="GO:0005283">
    <property type="term" value="F:amino acid:sodium symporter activity"/>
    <property type="evidence" value="ECO:0007669"/>
    <property type="project" value="InterPro"/>
</dbReference>
<evidence type="ECO:0000256" key="5">
    <source>
        <dbReference type="ARBA" id="ARBA00022692"/>
    </source>
</evidence>
<reference evidence="10 11" key="1">
    <citation type="submission" date="2017-08" db="EMBL/GenBank/DDBJ databases">
        <title>Infants hospitalized years apart are colonized by the same room-sourced microbial strains.</title>
        <authorList>
            <person name="Brooks B."/>
            <person name="Olm M.R."/>
            <person name="Firek B.A."/>
            <person name="Baker R."/>
            <person name="Thomas B.C."/>
            <person name="Morowitz M.J."/>
            <person name="Banfield J.F."/>
        </authorList>
    </citation>
    <scope>NUCLEOTIDE SEQUENCE [LARGE SCALE GENOMIC DNA]</scope>
    <source>
        <strain evidence="10">S2_003_000_R1_3</strain>
    </source>
</reference>
<dbReference type="PANTHER" id="PTHR30330">
    <property type="entry name" value="AGSS FAMILY TRANSPORTER, SODIUM-ALANINE"/>
    <property type="match status" value="1"/>
</dbReference>
<accession>A0A2W5UK35</accession>
<evidence type="ECO:0000256" key="8">
    <source>
        <dbReference type="ARBA" id="ARBA00023136"/>
    </source>
</evidence>
<dbReference type="PRINTS" id="PR00175">
    <property type="entry name" value="NAALASMPORT"/>
</dbReference>
<feature type="transmembrane region" description="Helical" evidence="9">
    <location>
        <begin position="311"/>
        <end position="331"/>
    </location>
</feature>
<dbReference type="GO" id="GO:0005886">
    <property type="term" value="C:plasma membrane"/>
    <property type="evidence" value="ECO:0007669"/>
    <property type="project" value="UniProtKB-SubCell"/>
</dbReference>
<evidence type="ECO:0000256" key="1">
    <source>
        <dbReference type="ARBA" id="ARBA00004651"/>
    </source>
</evidence>
<organism evidence="10 11">
    <name type="scientific">Corynebacterium kroppenstedtii</name>
    <dbReference type="NCBI Taxonomy" id="161879"/>
    <lineage>
        <taxon>Bacteria</taxon>
        <taxon>Bacillati</taxon>
        <taxon>Actinomycetota</taxon>
        <taxon>Actinomycetes</taxon>
        <taxon>Mycobacteriales</taxon>
        <taxon>Corynebacteriaceae</taxon>
        <taxon>Corynebacterium</taxon>
    </lineage>
</organism>
<comment type="subcellular location">
    <subcellularLocation>
        <location evidence="1 9">Cell membrane</location>
        <topology evidence="1 9">Multi-pass membrane protein</topology>
    </subcellularLocation>
</comment>
<feature type="transmembrane region" description="Helical" evidence="9">
    <location>
        <begin position="15"/>
        <end position="34"/>
    </location>
</feature>
<keyword evidence="8 9" id="KW-0472">Membrane</keyword>